<dbReference type="AlphaFoldDB" id="A0A4Y2JR94"/>
<organism evidence="3 4">
    <name type="scientific">Araneus ventricosus</name>
    <name type="common">Orbweaver spider</name>
    <name type="synonym">Epeira ventricosa</name>
    <dbReference type="NCBI Taxonomy" id="182803"/>
    <lineage>
        <taxon>Eukaryota</taxon>
        <taxon>Metazoa</taxon>
        <taxon>Ecdysozoa</taxon>
        <taxon>Arthropoda</taxon>
        <taxon>Chelicerata</taxon>
        <taxon>Arachnida</taxon>
        <taxon>Araneae</taxon>
        <taxon>Araneomorphae</taxon>
        <taxon>Entelegynae</taxon>
        <taxon>Araneoidea</taxon>
        <taxon>Araneidae</taxon>
        <taxon>Araneus</taxon>
    </lineage>
</organism>
<sequence length="55" mass="6197">VRGSQPVVRVPLGVPTLTHGIRLTHEDVRHYKDCRGEENQPQPPEGQRAPRTAFI</sequence>
<name>A0A4Y2JR94_ARAVE</name>
<protein>
    <submittedName>
        <fullName evidence="3">Uncharacterized protein</fullName>
    </submittedName>
</protein>
<dbReference type="EMBL" id="BGPR01268691">
    <property type="protein sequence ID" value="GBM92407.1"/>
    <property type="molecule type" value="Genomic_DNA"/>
</dbReference>
<accession>A0A4Y2JR94</accession>
<gene>
    <name evidence="3" type="ORF">AVEN_163665_1</name>
    <name evidence="2" type="ORF">AVEN_89782_1</name>
</gene>
<keyword evidence="4" id="KW-1185">Reference proteome</keyword>
<feature type="region of interest" description="Disordered" evidence="1">
    <location>
        <begin position="34"/>
        <end position="55"/>
    </location>
</feature>
<dbReference type="EMBL" id="BGPR01268672">
    <property type="protein sequence ID" value="GBM92356.1"/>
    <property type="molecule type" value="Genomic_DNA"/>
</dbReference>
<evidence type="ECO:0000313" key="4">
    <source>
        <dbReference type="Proteomes" id="UP000499080"/>
    </source>
</evidence>
<reference evidence="3 4" key="1">
    <citation type="journal article" date="2019" name="Sci. Rep.">
        <title>Orb-weaving spider Araneus ventricosus genome elucidates the spidroin gene catalogue.</title>
        <authorList>
            <person name="Kono N."/>
            <person name="Nakamura H."/>
            <person name="Ohtoshi R."/>
            <person name="Moran D.A.P."/>
            <person name="Shinohara A."/>
            <person name="Yoshida Y."/>
            <person name="Fujiwara M."/>
            <person name="Mori M."/>
            <person name="Tomita M."/>
            <person name="Arakawa K."/>
        </authorList>
    </citation>
    <scope>NUCLEOTIDE SEQUENCE [LARGE SCALE GENOMIC DNA]</scope>
</reference>
<dbReference type="Proteomes" id="UP000499080">
    <property type="component" value="Unassembled WGS sequence"/>
</dbReference>
<comment type="caution">
    <text evidence="3">The sequence shown here is derived from an EMBL/GenBank/DDBJ whole genome shotgun (WGS) entry which is preliminary data.</text>
</comment>
<evidence type="ECO:0000313" key="3">
    <source>
        <dbReference type="EMBL" id="GBM92407.1"/>
    </source>
</evidence>
<proteinExistence type="predicted"/>
<feature type="non-terminal residue" evidence="3">
    <location>
        <position position="1"/>
    </location>
</feature>
<evidence type="ECO:0000256" key="1">
    <source>
        <dbReference type="SAM" id="MobiDB-lite"/>
    </source>
</evidence>
<evidence type="ECO:0000313" key="2">
    <source>
        <dbReference type="EMBL" id="GBM92356.1"/>
    </source>
</evidence>